<reference evidence="3" key="2">
    <citation type="submission" date="2020-09" db="EMBL/GenBank/DDBJ databases">
        <authorList>
            <person name="Sun Q."/>
            <person name="Kim S."/>
        </authorList>
    </citation>
    <scope>NUCLEOTIDE SEQUENCE</scope>
    <source>
        <strain evidence="3">KCTC 42651</strain>
    </source>
</reference>
<dbReference type="PANTHER" id="PTHR43689">
    <property type="entry name" value="HYDROLASE"/>
    <property type="match status" value="1"/>
</dbReference>
<feature type="region of interest" description="Disordered" evidence="1">
    <location>
        <begin position="1"/>
        <end position="32"/>
    </location>
</feature>
<dbReference type="AlphaFoldDB" id="A0A918XWZ0"/>
<proteinExistence type="predicted"/>
<gene>
    <name evidence="3" type="ORF">GCM10017083_49190</name>
</gene>
<dbReference type="PANTHER" id="PTHR43689:SF8">
    <property type="entry name" value="ALPHA_BETA-HYDROLASES SUPERFAMILY PROTEIN"/>
    <property type="match status" value="1"/>
</dbReference>
<protein>
    <submittedName>
        <fullName evidence="3">Alpha/beta hydrolase</fullName>
    </submittedName>
</protein>
<dbReference type="InterPro" id="IPR000073">
    <property type="entry name" value="AB_hydrolase_1"/>
</dbReference>
<dbReference type="RefSeq" id="WP_189994703.1">
    <property type="nucleotide sequence ID" value="NZ_BMZS01000013.1"/>
</dbReference>
<dbReference type="Proteomes" id="UP000630353">
    <property type="component" value="Unassembled WGS sequence"/>
</dbReference>
<accession>A0A918XWZ0</accession>
<feature type="domain" description="AB hydrolase-1" evidence="2">
    <location>
        <begin position="65"/>
        <end position="257"/>
    </location>
</feature>
<evidence type="ECO:0000259" key="2">
    <source>
        <dbReference type="Pfam" id="PF12697"/>
    </source>
</evidence>
<organism evidence="3 4">
    <name type="scientific">Thalassobaculum fulvum</name>
    <dbReference type="NCBI Taxonomy" id="1633335"/>
    <lineage>
        <taxon>Bacteria</taxon>
        <taxon>Pseudomonadati</taxon>
        <taxon>Pseudomonadota</taxon>
        <taxon>Alphaproteobacteria</taxon>
        <taxon>Rhodospirillales</taxon>
        <taxon>Thalassobaculaceae</taxon>
        <taxon>Thalassobaculum</taxon>
    </lineage>
</organism>
<evidence type="ECO:0000313" key="4">
    <source>
        <dbReference type="Proteomes" id="UP000630353"/>
    </source>
</evidence>
<dbReference type="InterPro" id="IPR029058">
    <property type="entry name" value="AB_hydrolase_fold"/>
</dbReference>
<evidence type="ECO:0000256" key="1">
    <source>
        <dbReference type="SAM" id="MobiDB-lite"/>
    </source>
</evidence>
<comment type="caution">
    <text evidence="3">The sequence shown here is derived from an EMBL/GenBank/DDBJ whole genome shotgun (WGS) entry which is preliminary data.</text>
</comment>
<evidence type="ECO:0000313" key="3">
    <source>
        <dbReference type="EMBL" id="GHD61613.1"/>
    </source>
</evidence>
<dbReference type="Pfam" id="PF12697">
    <property type="entry name" value="Abhydrolase_6"/>
    <property type="match status" value="1"/>
</dbReference>
<keyword evidence="4" id="KW-1185">Reference proteome</keyword>
<sequence>MSAGGAPDAAALFERYRTPKPPETTDGDRSLAEAAERARVRVAPDGIEVAAYRWRAPGGDGRPPVLLVHGWASRATHLAAFVRALNRAGRDCLAFDAPAHGESPGRATSMPQVIRCMRAVVAELGPVDAVVGHSFGGMAAGLAFAERPEPGVPLAARALALVAAPSTIDSMTLRFLRGEGLPDELMPGLHRVLHDDFGYDAADFDLVKAADRLPSRLLIAHDASDPEVPVADAERLAAARPDARLLVTERLGHLRILFGRPVLNAVLKLTAS</sequence>
<dbReference type="Gene3D" id="3.40.50.1820">
    <property type="entry name" value="alpha/beta hydrolase"/>
    <property type="match status" value="1"/>
</dbReference>
<keyword evidence="3" id="KW-0378">Hydrolase</keyword>
<name>A0A918XWZ0_9PROT</name>
<reference evidence="3" key="1">
    <citation type="journal article" date="2014" name="Int. J. Syst. Evol. Microbiol.">
        <title>Complete genome sequence of Corynebacterium casei LMG S-19264T (=DSM 44701T), isolated from a smear-ripened cheese.</title>
        <authorList>
            <consortium name="US DOE Joint Genome Institute (JGI-PGF)"/>
            <person name="Walter F."/>
            <person name="Albersmeier A."/>
            <person name="Kalinowski J."/>
            <person name="Ruckert C."/>
        </authorList>
    </citation>
    <scope>NUCLEOTIDE SEQUENCE</scope>
    <source>
        <strain evidence="3">KCTC 42651</strain>
    </source>
</reference>
<dbReference type="SUPFAM" id="SSF53474">
    <property type="entry name" value="alpha/beta-Hydrolases"/>
    <property type="match status" value="1"/>
</dbReference>
<dbReference type="EMBL" id="BMZS01000013">
    <property type="protein sequence ID" value="GHD61613.1"/>
    <property type="molecule type" value="Genomic_DNA"/>
</dbReference>
<dbReference type="GO" id="GO:0016787">
    <property type="term" value="F:hydrolase activity"/>
    <property type="evidence" value="ECO:0007669"/>
    <property type="project" value="UniProtKB-KW"/>
</dbReference>